<gene>
    <name evidence="2" type="ORF">FEM48_Zijuj12G0193600</name>
</gene>
<evidence type="ECO:0000256" key="1">
    <source>
        <dbReference type="SAM" id="MobiDB-lite"/>
    </source>
</evidence>
<name>A0A978UF34_ZIZJJ</name>
<feature type="compositionally biased region" description="Gly residues" evidence="1">
    <location>
        <begin position="284"/>
        <end position="298"/>
    </location>
</feature>
<feature type="region of interest" description="Disordered" evidence="1">
    <location>
        <begin position="28"/>
        <end position="50"/>
    </location>
</feature>
<evidence type="ECO:0000313" key="2">
    <source>
        <dbReference type="EMBL" id="KAH7513377.1"/>
    </source>
</evidence>
<comment type="caution">
    <text evidence="2">The sequence shown here is derived from an EMBL/GenBank/DDBJ whole genome shotgun (WGS) entry which is preliminary data.</text>
</comment>
<dbReference type="AlphaFoldDB" id="A0A978UF34"/>
<organism evidence="2 3">
    <name type="scientific">Ziziphus jujuba var. spinosa</name>
    <dbReference type="NCBI Taxonomy" id="714518"/>
    <lineage>
        <taxon>Eukaryota</taxon>
        <taxon>Viridiplantae</taxon>
        <taxon>Streptophyta</taxon>
        <taxon>Embryophyta</taxon>
        <taxon>Tracheophyta</taxon>
        <taxon>Spermatophyta</taxon>
        <taxon>Magnoliopsida</taxon>
        <taxon>eudicotyledons</taxon>
        <taxon>Gunneridae</taxon>
        <taxon>Pentapetalae</taxon>
        <taxon>rosids</taxon>
        <taxon>fabids</taxon>
        <taxon>Rosales</taxon>
        <taxon>Rhamnaceae</taxon>
        <taxon>Paliureae</taxon>
        <taxon>Ziziphus</taxon>
    </lineage>
</organism>
<evidence type="ECO:0000313" key="3">
    <source>
        <dbReference type="Proteomes" id="UP000813462"/>
    </source>
</evidence>
<sequence length="317" mass="34191">MVVAALLELTAEGDRRWCCGTTGAGLSRAERAEGDGGGAEGRELSGITPGPEPWNDFRMLQCMEVIIVPPIRGPSYPRAIKLKTTLVEYGLDLVTLLLCKIEEIGIANGQEMIINVAEANEANGPPPSLQGQIVNVPPQPPVQDHMAEAHGHQKDAIGMIPVAVEIVVPPPVVQDPMIVEDAINMLNFTTQQLTADEVQIPLLEQIIQLFTYVIERLDNLGVQGQDEEGEMNFIIQVLHLSINPLNAIINFLDNKENEVAEELDKEVAEIAGQVVDHNDDDDGNGGGDDSMIGGGGIGHLHANHHDHDVEMGGDIEQ</sequence>
<protein>
    <submittedName>
        <fullName evidence="2">Uncharacterized protein</fullName>
    </submittedName>
</protein>
<feature type="region of interest" description="Disordered" evidence="1">
    <location>
        <begin position="274"/>
        <end position="300"/>
    </location>
</feature>
<dbReference type="Proteomes" id="UP000813462">
    <property type="component" value="Unassembled WGS sequence"/>
</dbReference>
<accession>A0A978UF34</accession>
<dbReference type="EMBL" id="JAEACU010000012">
    <property type="protein sequence ID" value="KAH7513377.1"/>
    <property type="molecule type" value="Genomic_DNA"/>
</dbReference>
<reference evidence="2" key="1">
    <citation type="journal article" date="2021" name="Front. Plant Sci.">
        <title>Chromosome-Scale Genome Assembly for Chinese Sour Jujube and Insights Into Its Genome Evolution and Domestication Signature.</title>
        <authorList>
            <person name="Shen L.-Y."/>
            <person name="Luo H."/>
            <person name="Wang X.-L."/>
            <person name="Wang X.-M."/>
            <person name="Qiu X.-J."/>
            <person name="Liu H."/>
            <person name="Zhou S.-S."/>
            <person name="Jia K.-H."/>
            <person name="Nie S."/>
            <person name="Bao Y.-T."/>
            <person name="Zhang R.-G."/>
            <person name="Yun Q.-Z."/>
            <person name="Chai Y.-H."/>
            <person name="Lu J.-Y."/>
            <person name="Li Y."/>
            <person name="Zhao S.-W."/>
            <person name="Mao J.-F."/>
            <person name="Jia S.-G."/>
            <person name="Mao Y.-M."/>
        </authorList>
    </citation>
    <scope>NUCLEOTIDE SEQUENCE</scope>
    <source>
        <strain evidence="2">AT0</strain>
        <tissue evidence="2">Leaf</tissue>
    </source>
</reference>
<proteinExistence type="predicted"/>